<feature type="domain" description="RNA polymerase sigma factor 70 region 4 type 2" evidence="1">
    <location>
        <begin position="160"/>
        <end position="196"/>
    </location>
</feature>
<dbReference type="GO" id="GO:0006352">
    <property type="term" value="P:DNA-templated transcription initiation"/>
    <property type="evidence" value="ECO:0007669"/>
    <property type="project" value="InterPro"/>
</dbReference>
<reference evidence="2" key="1">
    <citation type="journal article" date="2018" name="Genome Biol.">
        <title>SKESA: strategic k-mer extension for scrupulous assemblies.</title>
        <authorList>
            <person name="Souvorov A."/>
            <person name="Agarwala R."/>
            <person name="Lipman D.J."/>
        </authorList>
    </citation>
    <scope>NUCLEOTIDE SEQUENCE</scope>
    <source>
        <strain evidence="2">Clostridioides</strain>
    </source>
</reference>
<dbReference type="NCBIfam" id="TIGR02937">
    <property type="entry name" value="sigma70-ECF"/>
    <property type="match status" value="1"/>
</dbReference>
<evidence type="ECO:0000313" key="3">
    <source>
        <dbReference type="Proteomes" id="UP000879542"/>
    </source>
</evidence>
<dbReference type="EMBL" id="DAEQIJ010000008">
    <property type="protein sequence ID" value="HBH2620254.1"/>
    <property type="molecule type" value="Genomic_DNA"/>
</dbReference>
<dbReference type="InterPro" id="IPR036388">
    <property type="entry name" value="WH-like_DNA-bd_sf"/>
</dbReference>
<dbReference type="RefSeq" id="WP_003429600.1">
    <property type="nucleotide sequence ID" value="NZ_AP025558.1"/>
</dbReference>
<dbReference type="InterPro" id="IPR013249">
    <property type="entry name" value="RNA_pol_sigma70_r4_t2"/>
</dbReference>
<dbReference type="Proteomes" id="UP000879542">
    <property type="component" value="Unassembled WGS sequence"/>
</dbReference>
<dbReference type="SUPFAM" id="SSF88659">
    <property type="entry name" value="Sigma3 and sigma4 domains of RNA polymerase sigma factors"/>
    <property type="match status" value="1"/>
</dbReference>
<reference evidence="2" key="2">
    <citation type="submission" date="2021-06" db="EMBL/GenBank/DDBJ databases">
        <authorList>
            <consortium name="NCBI Pathogen Detection Project"/>
        </authorList>
    </citation>
    <scope>NUCLEOTIDE SEQUENCE</scope>
    <source>
        <strain evidence="2">Clostridioides</strain>
    </source>
</reference>
<dbReference type="Gene3D" id="1.10.1740.10">
    <property type="match status" value="1"/>
</dbReference>
<dbReference type="Pfam" id="PF08281">
    <property type="entry name" value="Sigma70_r4_2"/>
    <property type="match status" value="1"/>
</dbReference>
<dbReference type="SUPFAM" id="SSF88946">
    <property type="entry name" value="Sigma2 domain of RNA polymerase sigma factors"/>
    <property type="match status" value="1"/>
</dbReference>
<proteinExistence type="predicted"/>
<dbReference type="InterPro" id="IPR013324">
    <property type="entry name" value="RNA_pol_sigma_r3/r4-like"/>
</dbReference>
<dbReference type="InterPro" id="IPR013325">
    <property type="entry name" value="RNA_pol_sigma_r2"/>
</dbReference>
<sequence>MYEVELMELIDKSKDGNESAFESLLKIFDKDIQINANKYVNLLQGGFDYNDLIQVARIALWKALSNYSHTKGKLHPKAYFKKAIKLSMLSLLNSGNRKKHRTLNKSISLNNFISKDEQIELITLIDNNEDDIESQVISKEITRELKNKVKKDIVYQTDMQRKVISLRVDGYEGREIERILGISLKSINCHLYRARKIIKQNLGSVNYEA</sequence>
<evidence type="ECO:0000259" key="1">
    <source>
        <dbReference type="Pfam" id="PF08281"/>
    </source>
</evidence>
<gene>
    <name evidence="2" type="ORF">KRQ00_002017</name>
</gene>
<organism evidence="2 3">
    <name type="scientific">Clostridioides difficile</name>
    <name type="common">Peptoclostridium difficile</name>
    <dbReference type="NCBI Taxonomy" id="1496"/>
    <lineage>
        <taxon>Bacteria</taxon>
        <taxon>Bacillati</taxon>
        <taxon>Bacillota</taxon>
        <taxon>Clostridia</taxon>
        <taxon>Peptostreptococcales</taxon>
        <taxon>Peptostreptococcaceae</taxon>
        <taxon>Clostridioides</taxon>
    </lineage>
</organism>
<dbReference type="AlphaFoldDB" id="A0A9P3WVH5"/>
<dbReference type="GO" id="GO:0003677">
    <property type="term" value="F:DNA binding"/>
    <property type="evidence" value="ECO:0007669"/>
    <property type="project" value="InterPro"/>
</dbReference>
<protein>
    <submittedName>
        <fullName evidence="2">Sigma-70 family RNA polymerase sigma factor</fullName>
    </submittedName>
</protein>
<dbReference type="GO" id="GO:0016987">
    <property type="term" value="F:sigma factor activity"/>
    <property type="evidence" value="ECO:0007669"/>
    <property type="project" value="InterPro"/>
</dbReference>
<comment type="caution">
    <text evidence="2">The sequence shown here is derived from an EMBL/GenBank/DDBJ whole genome shotgun (WGS) entry which is preliminary data.</text>
</comment>
<evidence type="ECO:0000313" key="2">
    <source>
        <dbReference type="EMBL" id="HBH2620254.1"/>
    </source>
</evidence>
<name>A0A9P3WVH5_CLODI</name>
<dbReference type="InterPro" id="IPR014284">
    <property type="entry name" value="RNA_pol_sigma-70_dom"/>
</dbReference>
<accession>A0A9P3WVH5</accession>
<dbReference type="Gene3D" id="1.10.10.10">
    <property type="entry name" value="Winged helix-like DNA-binding domain superfamily/Winged helix DNA-binding domain"/>
    <property type="match status" value="1"/>
</dbReference>